<dbReference type="GO" id="GO:0005666">
    <property type="term" value="C:RNA polymerase III complex"/>
    <property type="evidence" value="ECO:0007669"/>
    <property type="project" value="TreeGrafter"/>
</dbReference>
<dbReference type="InterPro" id="IPR007757">
    <property type="entry name" value="MT-A70-like"/>
</dbReference>
<dbReference type="InterPro" id="IPR020608">
    <property type="entry name" value="RNA_pol_subH/Rpb5_CS"/>
</dbReference>
<dbReference type="AlphaFoldDB" id="A0A1B0D4Q8"/>
<dbReference type="PROSITE" id="PS01110">
    <property type="entry name" value="RNA_POL_H_23KD"/>
    <property type="match status" value="1"/>
</dbReference>
<comment type="similarity">
    <text evidence="6">Belongs to the archaeal Rpo5/eukaryotic RPB5 RNA polymerase subunit family.</text>
</comment>
<evidence type="ECO:0000256" key="6">
    <source>
        <dbReference type="ARBA" id="ARBA00025765"/>
    </source>
</evidence>
<dbReference type="InterPro" id="IPR002052">
    <property type="entry name" value="DNA_methylase_N6_adenine_CS"/>
</dbReference>
<keyword evidence="12" id="KW-1185">Reference proteome</keyword>
<evidence type="ECO:0000256" key="1">
    <source>
        <dbReference type="ARBA" id="ARBA00004123"/>
    </source>
</evidence>
<dbReference type="InterPro" id="IPR000783">
    <property type="entry name" value="RNA_pol_subH/Rpb5_C"/>
</dbReference>
<dbReference type="Pfam" id="PF01191">
    <property type="entry name" value="RNA_pol_Rpb5_C"/>
    <property type="match status" value="1"/>
</dbReference>
<dbReference type="GO" id="GO:0006366">
    <property type="term" value="P:transcription by RNA polymerase II"/>
    <property type="evidence" value="ECO:0007669"/>
    <property type="project" value="TreeGrafter"/>
</dbReference>
<dbReference type="FunFam" id="3.40.1340.10:FF:000001">
    <property type="entry name" value="DNA-directed RNA polymerases I, II, and III subunit RPABC1"/>
    <property type="match status" value="1"/>
</dbReference>
<evidence type="ECO:0000256" key="2">
    <source>
        <dbReference type="ARBA" id="ARBA00020809"/>
    </source>
</evidence>
<dbReference type="PANTHER" id="PTHR10535:SF0">
    <property type="entry name" value="DNA-DIRECTED RNA POLYMERASES I, II, AND III SUBUNIT RPABC1"/>
    <property type="match status" value="1"/>
</dbReference>
<dbReference type="Pfam" id="PF03871">
    <property type="entry name" value="RNA_pol_Rpb5_N"/>
    <property type="match status" value="1"/>
</dbReference>
<evidence type="ECO:0000256" key="7">
    <source>
        <dbReference type="ARBA" id="ARBA00032836"/>
    </source>
</evidence>
<evidence type="ECO:0000256" key="8">
    <source>
        <dbReference type="PROSITE-ProRule" id="PRU00489"/>
    </source>
</evidence>
<dbReference type="GO" id="GO:0003899">
    <property type="term" value="F:DNA-directed RNA polymerase activity"/>
    <property type="evidence" value="ECO:0007669"/>
    <property type="project" value="InterPro"/>
</dbReference>
<dbReference type="VEuPathDB" id="VectorBase:PPAPM1_002824"/>
<keyword evidence="4" id="KW-0804">Transcription</keyword>
<dbReference type="SUPFAM" id="SSF53036">
    <property type="entry name" value="Eukaryotic RPB5 N-terminal domain"/>
    <property type="match status" value="1"/>
</dbReference>
<comment type="subcellular location">
    <subcellularLocation>
        <location evidence="1">Nucleus</location>
    </subcellularLocation>
</comment>
<dbReference type="InterPro" id="IPR005571">
    <property type="entry name" value="RNA_pol_Rpb5_N"/>
</dbReference>
<dbReference type="InterPro" id="IPR014381">
    <property type="entry name" value="Arch_Rpo5/euc_Rpb5"/>
</dbReference>
<dbReference type="PROSITE" id="PS51143">
    <property type="entry name" value="MT_A70"/>
    <property type="match status" value="1"/>
</dbReference>
<name>A0A1B0D4Q8_PHLPP</name>
<dbReference type="SUPFAM" id="SSF53335">
    <property type="entry name" value="S-adenosyl-L-methionine-dependent methyltransferases"/>
    <property type="match status" value="1"/>
</dbReference>
<evidence type="ECO:0000313" key="11">
    <source>
        <dbReference type="EnsemblMetazoa" id="PPAI002466-PA"/>
    </source>
</evidence>
<evidence type="ECO:0000256" key="5">
    <source>
        <dbReference type="ARBA" id="ARBA00023242"/>
    </source>
</evidence>
<evidence type="ECO:0000256" key="4">
    <source>
        <dbReference type="ARBA" id="ARBA00023163"/>
    </source>
</evidence>
<dbReference type="GO" id="GO:0005736">
    <property type="term" value="C:RNA polymerase I complex"/>
    <property type="evidence" value="ECO:0007669"/>
    <property type="project" value="TreeGrafter"/>
</dbReference>
<protein>
    <recommendedName>
        <fullName evidence="2">DNA-directed RNA polymerases I, II, and III subunit RPABC1</fullName>
    </recommendedName>
    <alternativeName>
        <fullName evidence="7">RPB5 homolog</fullName>
    </alternativeName>
</protein>
<dbReference type="GO" id="GO:0003677">
    <property type="term" value="F:DNA binding"/>
    <property type="evidence" value="ECO:0007669"/>
    <property type="project" value="InterPro"/>
</dbReference>
<proteinExistence type="inferred from homology"/>
<dbReference type="PROSITE" id="PS00092">
    <property type="entry name" value="N6_MTASE"/>
    <property type="match status" value="1"/>
</dbReference>
<dbReference type="GO" id="GO:0042797">
    <property type="term" value="P:tRNA transcription by RNA polymerase III"/>
    <property type="evidence" value="ECO:0007669"/>
    <property type="project" value="TreeGrafter"/>
</dbReference>
<evidence type="ECO:0000259" key="9">
    <source>
        <dbReference type="Pfam" id="PF01191"/>
    </source>
</evidence>
<dbReference type="Gene3D" id="3.40.50.150">
    <property type="entry name" value="Vaccinia Virus protein VP39"/>
    <property type="match status" value="1"/>
</dbReference>
<dbReference type="GO" id="GO:0006362">
    <property type="term" value="P:transcription elongation by RNA polymerase I"/>
    <property type="evidence" value="ECO:0007669"/>
    <property type="project" value="TreeGrafter"/>
</dbReference>
<evidence type="ECO:0000256" key="3">
    <source>
        <dbReference type="ARBA" id="ARBA00022478"/>
    </source>
</evidence>
<dbReference type="EMBL" id="AJVK01011576">
    <property type="status" value="NOT_ANNOTATED_CDS"/>
    <property type="molecule type" value="Genomic_DNA"/>
</dbReference>
<organism evidence="11 12">
    <name type="scientific">Phlebotomus papatasi</name>
    <name type="common">Sandfly</name>
    <dbReference type="NCBI Taxonomy" id="29031"/>
    <lineage>
        <taxon>Eukaryota</taxon>
        <taxon>Metazoa</taxon>
        <taxon>Ecdysozoa</taxon>
        <taxon>Arthropoda</taxon>
        <taxon>Hexapoda</taxon>
        <taxon>Insecta</taxon>
        <taxon>Pterygota</taxon>
        <taxon>Neoptera</taxon>
        <taxon>Endopterygota</taxon>
        <taxon>Diptera</taxon>
        <taxon>Nematocera</taxon>
        <taxon>Psychodoidea</taxon>
        <taxon>Psychodidae</taxon>
        <taxon>Phlebotomus</taxon>
        <taxon>Phlebotomus</taxon>
    </lineage>
</organism>
<dbReference type="GO" id="GO:0032259">
    <property type="term" value="P:methylation"/>
    <property type="evidence" value="ECO:0007669"/>
    <property type="project" value="InterPro"/>
</dbReference>
<dbReference type="GO" id="GO:0005665">
    <property type="term" value="C:RNA polymerase II, core complex"/>
    <property type="evidence" value="ECO:0007669"/>
    <property type="project" value="TreeGrafter"/>
</dbReference>
<sequence length="496" mass="57804">MDDEAETYKLWRIRKTVMQLSHDRGYLVTQDELDLTLEQFKELFGDKPSEKHPSRQDLTVLVAHNDDPTDQMFVFFPEEPKIGIKTIKTYCTRMQEENIHRAIVVVQAGMTPSAKQSLVDMAPKYILEQFLESELLINITEHELVPEHVVMTPEEKQELLHKELIDSHYRGMYEMKKEFFEINRPFAQNSDSVSVKRKRRKLDKEDREEKSTELEVKLRGFVEKCREAGHLGRVDATANEEAIEEASRVHNLAISHPVLHGENRNLQCITTTIDGQEFLIPPECHFYQNDVRKIETFLLPGNEVFDLIVIDPPWWNKYIRRVKKANKNISYDMLYNDDIADLPVRGLTSSRSIVAIWCTNNKSHLEDILNKFIPRWGLKHLTQWLWMKVTKEGEPICAFADEEKKQPYERIIVAMKDSQENAPLADKIPRDVSVVSIPSSIHSHKPPLMDIFKPYLPQNPKCLELFARYLNPGFTSVGLEVLKLQHVSLFNRLDIY</sequence>
<feature type="domain" description="RNA polymerase subunit H/Rpb5 C-terminal" evidence="9">
    <location>
        <begin position="137"/>
        <end position="165"/>
    </location>
</feature>
<reference evidence="11" key="1">
    <citation type="submission" date="2022-08" db="UniProtKB">
        <authorList>
            <consortium name="EnsemblMetazoa"/>
        </authorList>
    </citation>
    <scope>IDENTIFICATION</scope>
    <source>
        <strain evidence="11">Israel</strain>
    </source>
</reference>
<dbReference type="VEuPathDB" id="VectorBase:PPAI002466"/>
<evidence type="ECO:0000313" key="12">
    <source>
        <dbReference type="Proteomes" id="UP000092462"/>
    </source>
</evidence>
<evidence type="ECO:0000259" key="10">
    <source>
        <dbReference type="Pfam" id="PF03871"/>
    </source>
</evidence>
<keyword evidence="5" id="KW-0539">Nucleus</keyword>
<dbReference type="Gene3D" id="3.90.940.20">
    <property type="entry name" value="RPB5-like RNA polymerase subunit"/>
    <property type="match status" value="1"/>
</dbReference>
<dbReference type="InterPro" id="IPR035913">
    <property type="entry name" value="RPB5-like_sf"/>
</dbReference>
<dbReference type="PANTHER" id="PTHR10535">
    <property type="entry name" value="DNA-DIRECTED RNA POLYMERASES I, II, AND III SUBUNIT RPABC1"/>
    <property type="match status" value="1"/>
</dbReference>
<dbReference type="Proteomes" id="UP000092462">
    <property type="component" value="Unassembled WGS sequence"/>
</dbReference>
<dbReference type="GO" id="GO:0008168">
    <property type="term" value="F:methyltransferase activity"/>
    <property type="evidence" value="ECO:0007669"/>
    <property type="project" value="InterPro"/>
</dbReference>
<keyword evidence="3" id="KW-0240">DNA-directed RNA polymerase</keyword>
<dbReference type="EnsemblMetazoa" id="PPAI002466-RA">
    <property type="protein sequence ID" value="PPAI002466-PA"/>
    <property type="gene ID" value="PPAI002466"/>
</dbReference>
<dbReference type="InterPro" id="IPR036710">
    <property type="entry name" value="RNA_pol_Rpb5_N_sf"/>
</dbReference>
<comment type="similarity">
    <text evidence="8">Belongs to the MT-A70-like family.</text>
</comment>
<dbReference type="Gene3D" id="3.40.1340.10">
    <property type="entry name" value="RNA polymerase, Rpb5, N-terminal domain"/>
    <property type="match status" value="1"/>
</dbReference>
<dbReference type="SUPFAM" id="SSF55287">
    <property type="entry name" value="RPB5-like RNA polymerase subunit"/>
    <property type="match status" value="1"/>
</dbReference>
<dbReference type="InterPro" id="IPR029063">
    <property type="entry name" value="SAM-dependent_MTases_sf"/>
</dbReference>
<dbReference type="Pfam" id="PF05063">
    <property type="entry name" value="MT-A70"/>
    <property type="match status" value="1"/>
</dbReference>
<feature type="domain" description="RNA polymerase Rpb5 N-terminal" evidence="10">
    <location>
        <begin position="4"/>
        <end position="94"/>
    </location>
</feature>
<accession>A0A1B0D4Q8</accession>